<feature type="domain" description="ATP-grasp" evidence="2">
    <location>
        <begin position="492"/>
        <end position="528"/>
    </location>
</feature>
<dbReference type="Gene3D" id="3.30.470.20">
    <property type="entry name" value="ATP-grasp fold, B domain"/>
    <property type="match status" value="1"/>
</dbReference>
<dbReference type="InterPro" id="IPR016102">
    <property type="entry name" value="Succinyl-CoA_synth-like"/>
</dbReference>
<dbReference type="Pfam" id="PF13549">
    <property type="entry name" value="ATP-grasp_5"/>
    <property type="match status" value="1"/>
</dbReference>
<dbReference type="GO" id="GO:0046872">
    <property type="term" value="F:metal ion binding"/>
    <property type="evidence" value="ECO:0007669"/>
    <property type="project" value="InterPro"/>
</dbReference>
<dbReference type="Gene3D" id="3.40.50.720">
    <property type="entry name" value="NAD(P)-binding Rossmann-like Domain"/>
    <property type="match status" value="1"/>
</dbReference>
<evidence type="ECO:0000313" key="4">
    <source>
        <dbReference type="Proteomes" id="UP000669179"/>
    </source>
</evidence>
<dbReference type="Proteomes" id="UP000669179">
    <property type="component" value="Unassembled WGS sequence"/>
</dbReference>
<organism evidence="3 4">
    <name type="scientific">Actinomadura barringtoniae</name>
    <dbReference type="NCBI Taxonomy" id="1427535"/>
    <lineage>
        <taxon>Bacteria</taxon>
        <taxon>Bacillati</taxon>
        <taxon>Actinomycetota</taxon>
        <taxon>Actinomycetes</taxon>
        <taxon>Streptosporangiales</taxon>
        <taxon>Thermomonosporaceae</taxon>
        <taxon>Actinomadura</taxon>
    </lineage>
</organism>
<evidence type="ECO:0000259" key="2">
    <source>
        <dbReference type="PROSITE" id="PS50975"/>
    </source>
</evidence>
<dbReference type="InterPro" id="IPR011761">
    <property type="entry name" value="ATP-grasp"/>
</dbReference>
<dbReference type="InterPro" id="IPR036291">
    <property type="entry name" value="NAD(P)-bd_dom_sf"/>
</dbReference>
<dbReference type="RefSeq" id="WP_208260820.1">
    <property type="nucleotide sequence ID" value="NZ_JAGEOJ010000017.1"/>
</dbReference>
<dbReference type="SMART" id="SM00881">
    <property type="entry name" value="CoA_binding"/>
    <property type="match status" value="1"/>
</dbReference>
<keyword evidence="1" id="KW-0547">Nucleotide-binding</keyword>
<proteinExistence type="predicted"/>
<accession>A0A939T4Q0</accession>
<dbReference type="SUPFAM" id="SSF51735">
    <property type="entry name" value="NAD(P)-binding Rossmann-fold domains"/>
    <property type="match status" value="1"/>
</dbReference>
<keyword evidence="3" id="KW-0436">Ligase</keyword>
<gene>
    <name evidence="3" type="ORF">J4573_37365</name>
</gene>
<dbReference type="PANTHER" id="PTHR42793">
    <property type="entry name" value="COA BINDING DOMAIN CONTAINING PROTEIN"/>
    <property type="match status" value="1"/>
</dbReference>
<dbReference type="PROSITE" id="PS50975">
    <property type="entry name" value="ATP_GRASP"/>
    <property type="match status" value="1"/>
</dbReference>
<dbReference type="Pfam" id="PF13380">
    <property type="entry name" value="CoA_binding_2"/>
    <property type="match status" value="1"/>
</dbReference>
<dbReference type="AlphaFoldDB" id="A0A939T4Q0"/>
<dbReference type="InterPro" id="IPR003781">
    <property type="entry name" value="CoA-bd"/>
</dbReference>
<dbReference type="InterPro" id="IPR032875">
    <property type="entry name" value="Succ_CoA_lig_flav_dom"/>
</dbReference>
<dbReference type="PANTHER" id="PTHR42793:SF4">
    <property type="entry name" value="BLL6376 PROTEIN"/>
    <property type="match status" value="1"/>
</dbReference>
<protein>
    <submittedName>
        <fullName evidence="3">Acetate--CoA ligase family protein</fullName>
    </submittedName>
</protein>
<dbReference type="Gene3D" id="3.30.1490.20">
    <property type="entry name" value="ATP-grasp fold, A domain"/>
    <property type="match status" value="1"/>
</dbReference>
<dbReference type="SUPFAM" id="SSF56059">
    <property type="entry name" value="Glutathione synthetase ATP-binding domain-like"/>
    <property type="match status" value="1"/>
</dbReference>
<dbReference type="Gene3D" id="3.40.50.261">
    <property type="entry name" value="Succinyl-CoA synthetase domains"/>
    <property type="match status" value="2"/>
</dbReference>
<dbReference type="GO" id="GO:0005524">
    <property type="term" value="F:ATP binding"/>
    <property type="evidence" value="ECO:0007669"/>
    <property type="project" value="UniProtKB-UniRule"/>
</dbReference>
<dbReference type="SUPFAM" id="SSF52210">
    <property type="entry name" value="Succinyl-CoA synthetase domains"/>
    <property type="match status" value="2"/>
</dbReference>
<keyword evidence="4" id="KW-1185">Reference proteome</keyword>
<dbReference type="EMBL" id="JAGEOJ010000017">
    <property type="protein sequence ID" value="MBO2452811.1"/>
    <property type="molecule type" value="Genomic_DNA"/>
</dbReference>
<dbReference type="Pfam" id="PF13607">
    <property type="entry name" value="Succ_CoA_lig"/>
    <property type="match status" value="1"/>
</dbReference>
<keyword evidence="1" id="KW-0067">ATP-binding</keyword>
<evidence type="ECO:0000256" key="1">
    <source>
        <dbReference type="PROSITE-ProRule" id="PRU00409"/>
    </source>
</evidence>
<dbReference type="GO" id="GO:0016874">
    <property type="term" value="F:ligase activity"/>
    <property type="evidence" value="ECO:0007669"/>
    <property type="project" value="UniProtKB-KW"/>
</dbReference>
<name>A0A939T4Q0_9ACTN</name>
<comment type="caution">
    <text evidence="3">The sequence shown here is derived from an EMBL/GenBank/DDBJ whole genome shotgun (WGS) entry which is preliminary data.</text>
</comment>
<reference evidence="3" key="1">
    <citation type="submission" date="2021-03" db="EMBL/GenBank/DDBJ databases">
        <authorList>
            <person name="Kanchanasin P."/>
            <person name="Saeng-In P."/>
            <person name="Phongsopitanun W."/>
            <person name="Yuki M."/>
            <person name="Kudo T."/>
            <person name="Ohkuma M."/>
            <person name="Tanasupawat S."/>
        </authorList>
    </citation>
    <scope>NUCLEOTIDE SEQUENCE</scope>
    <source>
        <strain evidence="3">GKU 128</strain>
    </source>
</reference>
<dbReference type="InterPro" id="IPR013815">
    <property type="entry name" value="ATP_grasp_subdomain_1"/>
</dbReference>
<evidence type="ECO:0000313" key="3">
    <source>
        <dbReference type="EMBL" id="MBO2452811.1"/>
    </source>
</evidence>
<sequence>MTRPDLLTALTAPRAIAVIGASADPDKLSGRPVAGLLEAGYEGRIVCVNPARDEVQGLPCHPTLAAAGGPIDLAVLTVPASRVMAALHECAEAGVALAVVFASGFAEAGEADLQDELARLAESSGMRILGPNCIGAMALKNGVVASFSRALHGLEPVIGPVALVSQSGAFGACVLSAAQQAGIGVHSFVNTGNEADLTVAEAMTALAEDPEVGALLVYTEGVSDGPELLRAARRARELDKPVVAIKVGRTAEGALAVASHTGALTGSDAVYDAAFEAAGVVRVDGMADLVDAARILTVGKRAAGDRLTVLSMSGGVGILMTDLAGELGLRQAEWDAEWQRRMAAVIPSYGSAANPVDMTAQLNTEPEILACALDIACAHPGTDVIAVFIGVLAGDATELVDALARVETDKPIVVAWTGGDGTPLRRLTERGVPAYDDANRALRALGMLVRHAGGSATPAPTEPDPARTAAAMKVITRARDAGHKQLDEAQSKELLRAYGIPCTPERPATTPGDAVTAAAEIGFPVAVKLLSADVAHKSDLGGVSLGLTGETAVRDAATEIMNLARDAGIGDVRLLVQRMAAPGVELIAGARVDPVFGPVVMTGLGGVFVEVLQDTALTLAPAEPGRVREILRSLRGSALLHGVRGRPAADEEAIVDIVVRLSELAADLAGELAEIDINPIIAGETGALVVDALVVLQ</sequence>